<name>A0A132P7Z6_ENTFC</name>
<dbReference type="RefSeq" id="WP_002300745.1">
    <property type="nucleotide sequence ID" value="NZ_CAACXW010000001.1"/>
</dbReference>
<dbReference type="SMART" id="SM00530">
    <property type="entry name" value="HTH_XRE"/>
    <property type="match status" value="1"/>
</dbReference>
<dbReference type="InterPro" id="IPR010982">
    <property type="entry name" value="Lambda_DNA-bd_dom_sf"/>
</dbReference>
<organism evidence="1 2">
    <name type="scientific">Enterococcus faecium</name>
    <name type="common">Streptococcus faecium</name>
    <dbReference type="NCBI Taxonomy" id="1352"/>
    <lineage>
        <taxon>Bacteria</taxon>
        <taxon>Bacillati</taxon>
        <taxon>Bacillota</taxon>
        <taxon>Bacilli</taxon>
        <taxon>Lactobacillales</taxon>
        <taxon>Enterococcaceae</taxon>
        <taxon>Enterococcus</taxon>
    </lineage>
</organism>
<reference evidence="1 2" key="1">
    <citation type="submission" date="2016-01" db="EMBL/GenBank/DDBJ databases">
        <title>Molecular Mechanisms for transfer of large genomic segments between Enterococcus faecium strains.</title>
        <authorList>
            <person name="Garcia-Solache M.A."/>
            <person name="Lebreton F."/>
            <person name="Mclaughlin R.E."/>
            <person name="Whiteaker J.D."/>
            <person name="Gilmore M.S."/>
            <person name="Rice L.B."/>
        </authorList>
    </citation>
    <scope>NUCLEOTIDE SEQUENCE [LARGE SCALE GENOMIC DNA]</scope>
    <source>
        <strain evidence="1 2">D344RRF x C68</strain>
    </source>
</reference>
<proteinExistence type="predicted"/>
<sequence>MEIDKQAVGNRIRQIRQELKLSMEKFGKLIGDLPRSTVNNWERGINLPKTETLHQIAEIGHVTNEYLLYGDQENQYILEMLQKKAGKLDPKIEGLIVDEIKHADLVSEKEMDRMIEFFITNLIPPTEQDQFTFQCIDEKKQLYLGSTNFGKEAQLYLQHDNQNHILHMMPFTFSNFSVDRILVYLANQESYSYFGKHLPKELGEKAILLYSINQLTSDVRIAPLVYSEETASYQYTEDNQYLLEQQYLYLPFVMEVEKERLLNAAYPSSK</sequence>
<gene>
    <name evidence="1" type="ORF">AWT83_08165</name>
</gene>
<dbReference type="GO" id="GO:0003677">
    <property type="term" value="F:DNA binding"/>
    <property type="evidence" value="ECO:0007669"/>
    <property type="project" value="UniProtKB-KW"/>
</dbReference>
<dbReference type="SUPFAM" id="SSF47413">
    <property type="entry name" value="lambda repressor-like DNA-binding domains"/>
    <property type="match status" value="1"/>
</dbReference>
<dbReference type="AlphaFoldDB" id="A0A132P7Z6"/>
<dbReference type="Pfam" id="PF01381">
    <property type="entry name" value="HTH_3"/>
    <property type="match status" value="1"/>
</dbReference>
<dbReference type="InterPro" id="IPR001387">
    <property type="entry name" value="Cro/C1-type_HTH"/>
</dbReference>
<accession>A0A132P7Z6</accession>
<keyword evidence="1" id="KW-0238">DNA-binding</keyword>
<protein>
    <submittedName>
        <fullName evidence="1">DNA-binding protein</fullName>
    </submittedName>
</protein>
<dbReference type="EMBL" id="LRHK01000001">
    <property type="protein sequence ID" value="KWX18439.1"/>
    <property type="molecule type" value="Genomic_DNA"/>
</dbReference>
<dbReference type="Gene3D" id="1.10.260.40">
    <property type="entry name" value="lambda repressor-like DNA-binding domains"/>
    <property type="match status" value="1"/>
</dbReference>
<evidence type="ECO:0000313" key="1">
    <source>
        <dbReference type="EMBL" id="KWX18439.1"/>
    </source>
</evidence>
<dbReference type="CDD" id="cd00093">
    <property type="entry name" value="HTH_XRE"/>
    <property type="match status" value="1"/>
</dbReference>
<dbReference type="PROSITE" id="PS50943">
    <property type="entry name" value="HTH_CROC1"/>
    <property type="match status" value="1"/>
</dbReference>
<evidence type="ECO:0000313" key="2">
    <source>
        <dbReference type="Proteomes" id="UP000070452"/>
    </source>
</evidence>
<dbReference type="Proteomes" id="UP000070452">
    <property type="component" value="Unassembled WGS sequence"/>
</dbReference>
<comment type="caution">
    <text evidence="1">The sequence shown here is derived from an EMBL/GenBank/DDBJ whole genome shotgun (WGS) entry which is preliminary data.</text>
</comment>